<sequence>MGSFGKSMAALGVLALAACDTATPTENAIEEAQGPEGEAVPPGSEAASECLEDIWQAREAMGDFDADAERRFDQQHDSAKGGAISCATGTSASQFEATLTALRAAATDSDRAGLLAEAGIPLLFISADGETRQLESPEALEAAFDTVFAPATIEKLRILSLDDMTVVPGKGGFFELGAFWLVVPELGARPQLATVNDQAAAEAALLDDGTT</sequence>
<name>A0ABS6V4H7_9SPHN</name>
<dbReference type="PROSITE" id="PS51257">
    <property type="entry name" value="PROKAR_LIPOPROTEIN"/>
    <property type="match status" value="1"/>
</dbReference>
<gene>
    <name evidence="1" type="ORF">KTQ36_04050</name>
</gene>
<comment type="caution">
    <text evidence="1">The sequence shown here is derived from an EMBL/GenBank/DDBJ whole genome shotgun (WGS) entry which is preliminary data.</text>
</comment>
<dbReference type="Proteomes" id="UP000698028">
    <property type="component" value="Unassembled WGS sequence"/>
</dbReference>
<organism evidence="1 2">
    <name type="scientific">Sphingomicrobium clamense</name>
    <dbReference type="NCBI Taxonomy" id="2851013"/>
    <lineage>
        <taxon>Bacteria</taxon>
        <taxon>Pseudomonadati</taxon>
        <taxon>Pseudomonadota</taxon>
        <taxon>Alphaproteobacteria</taxon>
        <taxon>Sphingomonadales</taxon>
        <taxon>Sphingomonadaceae</taxon>
        <taxon>Sphingomicrobium</taxon>
    </lineage>
</organism>
<accession>A0ABS6V4H7</accession>
<evidence type="ECO:0008006" key="3">
    <source>
        <dbReference type="Google" id="ProtNLM"/>
    </source>
</evidence>
<protein>
    <recommendedName>
        <fullName evidence="3">Lipoprotein</fullName>
    </recommendedName>
</protein>
<dbReference type="EMBL" id="JAHVAH010000001">
    <property type="protein sequence ID" value="MBW0144467.1"/>
    <property type="molecule type" value="Genomic_DNA"/>
</dbReference>
<keyword evidence="2" id="KW-1185">Reference proteome</keyword>
<dbReference type="RefSeq" id="WP_218632461.1">
    <property type="nucleotide sequence ID" value="NZ_JAHVAH010000001.1"/>
</dbReference>
<evidence type="ECO:0000313" key="2">
    <source>
        <dbReference type="Proteomes" id="UP000698028"/>
    </source>
</evidence>
<evidence type="ECO:0000313" key="1">
    <source>
        <dbReference type="EMBL" id="MBW0144467.1"/>
    </source>
</evidence>
<reference evidence="1 2" key="1">
    <citation type="submission" date="2021-07" db="EMBL/GenBank/DDBJ databases">
        <title>The draft genome sequence of Sphingomicrobium sp. B8.</title>
        <authorList>
            <person name="Mu L."/>
        </authorList>
    </citation>
    <scope>NUCLEOTIDE SEQUENCE [LARGE SCALE GENOMIC DNA]</scope>
    <source>
        <strain evidence="1 2">B8</strain>
    </source>
</reference>
<proteinExistence type="predicted"/>